<feature type="binding site" description="axial binding residue" evidence="13">
    <location>
        <position position="44"/>
    </location>
    <ligand>
        <name>heme</name>
        <dbReference type="ChEBI" id="CHEBI:30413"/>
    </ligand>
    <ligandPart>
        <name>Fe</name>
        <dbReference type="ChEBI" id="CHEBI:18248"/>
    </ligandPart>
</feature>
<dbReference type="PANTHER" id="PTHR24292:SF102">
    <property type="entry name" value="CYTOCHROME P450 FAMILY-RELATED"/>
    <property type="match status" value="1"/>
</dbReference>
<comment type="cofactor">
    <cofactor evidence="1 13">
        <name>heme</name>
        <dbReference type="ChEBI" id="CHEBI:30413"/>
    </cofactor>
</comment>
<sequence>MRIKTQADDGDYNYEGMKTMFAPENEAQLVKAAYMPFGVGPRNCVGKSMAMLTLKLTMAKLLLKYHVELGPSQKGVALNVDLAPTFLDLAGLPPHGDMDGVSLKPLLLSGASHDSQPRQSFLVEYRGEGVERPFREECPVLQGLSVGPRDERFESVQTHRV</sequence>
<dbReference type="GO" id="GO:0005506">
    <property type="term" value="F:iron ion binding"/>
    <property type="evidence" value="ECO:0007669"/>
    <property type="project" value="InterPro"/>
</dbReference>
<evidence type="ECO:0000256" key="10">
    <source>
        <dbReference type="ARBA" id="ARBA00023004"/>
    </source>
</evidence>
<evidence type="ECO:0000256" key="2">
    <source>
        <dbReference type="ARBA" id="ARBA00004174"/>
    </source>
</evidence>
<evidence type="ECO:0000256" key="11">
    <source>
        <dbReference type="ARBA" id="ARBA00023033"/>
    </source>
</evidence>
<name>A0A9J6DJL7_RHIMP</name>
<dbReference type="InterPro" id="IPR050476">
    <property type="entry name" value="Insect_CytP450_Detox"/>
</dbReference>
<dbReference type="InterPro" id="IPR001128">
    <property type="entry name" value="Cyt_P450"/>
</dbReference>
<comment type="similarity">
    <text evidence="4 14">Belongs to the cytochrome P450 family.</text>
</comment>
<comment type="subcellular location">
    <subcellularLocation>
        <location evidence="3">Endoplasmic reticulum membrane</location>
        <topology evidence="3">Peripheral membrane protein</topology>
    </subcellularLocation>
    <subcellularLocation>
        <location evidence="2">Microsome membrane</location>
        <topology evidence="2">Peripheral membrane protein</topology>
    </subcellularLocation>
</comment>
<dbReference type="PROSITE" id="PS00086">
    <property type="entry name" value="CYTOCHROME_P450"/>
    <property type="match status" value="1"/>
</dbReference>
<dbReference type="PRINTS" id="PR00463">
    <property type="entry name" value="EP450I"/>
</dbReference>
<evidence type="ECO:0000256" key="14">
    <source>
        <dbReference type="RuleBase" id="RU000461"/>
    </source>
</evidence>
<keyword evidence="12" id="KW-0472">Membrane</keyword>
<keyword evidence="10 13" id="KW-0408">Iron</keyword>
<dbReference type="SUPFAM" id="SSF53649">
    <property type="entry name" value="Alkaline phosphatase-like"/>
    <property type="match status" value="1"/>
</dbReference>
<evidence type="ECO:0008006" key="17">
    <source>
        <dbReference type="Google" id="ProtNLM"/>
    </source>
</evidence>
<accession>A0A9J6DJL7</accession>
<evidence type="ECO:0000256" key="1">
    <source>
        <dbReference type="ARBA" id="ARBA00001971"/>
    </source>
</evidence>
<keyword evidence="8" id="KW-0492">Microsome</keyword>
<dbReference type="Gene3D" id="1.10.630.10">
    <property type="entry name" value="Cytochrome P450"/>
    <property type="match status" value="1"/>
</dbReference>
<dbReference type="GO" id="GO:0005789">
    <property type="term" value="C:endoplasmic reticulum membrane"/>
    <property type="evidence" value="ECO:0007669"/>
    <property type="project" value="UniProtKB-SubCell"/>
</dbReference>
<dbReference type="EMBL" id="JABSTU010000009">
    <property type="protein sequence ID" value="KAH8022404.1"/>
    <property type="molecule type" value="Genomic_DNA"/>
</dbReference>
<gene>
    <name evidence="15" type="ORF">HPB51_024134</name>
</gene>
<evidence type="ECO:0000256" key="6">
    <source>
        <dbReference type="ARBA" id="ARBA00022723"/>
    </source>
</evidence>
<evidence type="ECO:0000313" key="16">
    <source>
        <dbReference type="Proteomes" id="UP000821866"/>
    </source>
</evidence>
<keyword evidence="7" id="KW-0256">Endoplasmic reticulum</keyword>
<organism evidence="15 16">
    <name type="scientific">Rhipicephalus microplus</name>
    <name type="common">Cattle tick</name>
    <name type="synonym">Boophilus microplus</name>
    <dbReference type="NCBI Taxonomy" id="6941"/>
    <lineage>
        <taxon>Eukaryota</taxon>
        <taxon>Metazoa</taxon>
        <taxon>Ecdysozoa</taxon>
        <taxon>Arthropoda</taxon>
        <taxon>Chelicerata</taxon>
        <taxon>Arachnida</taxon>
        <taxon>Acari</taxon>
        <taxon>Parasitiformes</taxon>
        <taxon>Ixodida</taxon>
        <taxon>Ixodoidea</taxon>
        <taxon>Ixodidae</taxon>
        <taxon>Rhipicephalinae</taxon>
        <taxon>Rhipicephalus</taxon>
        <taxon>Boophilus</taxon>
    </lineage>
</organism>
<dbReference type="InterPro" id="IPR017972">
    <property type="entry name" value="Cyt_P450_CS"/>
</dbReference>
<evidence type="ECO:0000256" key="12">
    <source>
        <dbReference type="ARBA" id="ARBA00023136"/>
    </source>
</evidence>
<proteinExistence type="inferred from homology"/>
<keyword evidence="9 14" id="KW-0560">Oxidoreductase</keyword>
<dbReference type="GO" id="GO:0016705">
    <property type="term" value="F:oxidoreductase activity, acting on paired donors, with incorporation or reduction of molecular oxygen"/>
    <property type="evidence" value="ECO:0007669"/>
    <property type="project" value="InterPro"/>
</dbReference>
<evidence type="ECO:0000256" key="4">
    <source>
        <dbReference type="ARBA" id="ARBA00010617"/>
    </source>
</evidence>
<keyword evidence="11 14" id="KW-0503">Monooxygenase</keyword>
<reference evidence="15" key="2">
    <citation type="submission" date="2021-09" db="EMBL/GenBank/DDBJ databases">
        <authorList>
            <person name="Jia N."/>
            <person name="Wang J."/>
            <person name="Shi W."/>
            <person name="Du L."/>
            <person name="Sun Y."/>
            <person name="Zhan W."/>
            <person name="Jiang J."/>
            <person name="Wang Q."/>
            <person name="Zhang B."/>
            <person name="Ji P."/>
            <person name="Sakyi L.B."/>
            <person name="Cui X."/>
            <person name="Yuan T."/>
            <person name="Jiang B."/>
            <person name="Yang W."/>
            <person name="Lam T.T.-Y."/>
            <person name="Chang Q."/>
            <person name="Ding S."/>
            <person name="Wang X."/>
            <person name="Zhu J."/>
            <person name="Ruan X."/>
            <person name="Zhao L."/>
            <person name="Wei J."/>
            <person name="Que T."/>
            <person name="Du C."/>
            <person name="Cheng J."/>
            <person name="Dai P."/>
            <person name="Han X."/>
            <person name="Huang E."/>
            <person name="Gao Y."/>
            <person name="Liu J."/>
            <person name="Shao H."/>
            <person name="Ye R."/>
            <person name="Li L."/>
            <person name="Wei W."/>
            <person name="Wang X."/>
            <person name="Wang C."/>
            <person name="Huo Q."/>
            <person name="Li W."/>
            <person name="Guo W."/>
            <person name="Chen H."/>
            <person name="Chen S."/>
            <person name="Zhou L."/>
            <person name="Zhou L."/>
            <person name="Ni X."/>
            <person name="Tian J."/>
            <person name="Zhou Y."/>
            <person name="Sheng Y."/>
            <person name="Liu T."/>
            <person name="Pan Y."/>
            <person name="Xia L."/>
            <person name="Li J."/>
            <person name="Zhao F."/>
            <person name="Cao W."/>
        </authorList>
    </citation>
    <scope>NUCLEOTIDE SEQUENCE</scope>
    <source>
        <strain evidence="15">Rmic-2018</strain>
        <tissue evidence="15">Larvae</tissue>
    </source>
</reference>
<evidence type="ECO:0000256" key="5">
    <source>
        <dbReference type="ARBA" id="ARBA00022617"/>
    </source>
</evidence>
<dbReference type="InterPro" id="IPR036396">
    <property type="entry name" value="Cyt_P450_sf"/>
</dbReference>
<evidence type="ECO:0000256" key="8">
    <source>
        <dbReference type="ARBA" id="ARBA00022848"/>
    </source>
</evidence>
<comment type="caution">
    <text evidence="15">The sequence shown here is derived from an EMBL/GenBank/DDBJ whole genome shotgun (WGS) entry which is preliminary data.</text>
</comment>
<dbReference type="Pfam" id="PF00067">
    <property type="entry name" value="p450"/>
    <property type="match status" value="1"/>
</dbReference>
<dbReference type="InterPro" id="IPR002401">
    <property type="entry name" value="Cyt_P450_E_grp-I"/>
</dbReference>
<dbReference type="InterPro" id="IPR017850">
    <property type="entry name" value="Alkaline_phosphatase_core_sf"/>
</dbReference>
<evidence type="ECO:0000256" key="7">
    <source>
        <dbReference type="ARBA" id="ARBA00022824"/>
    </source>
</evidence>
<evidence type="ECO:0000256" key="13">
    <source>
        <dbReference type="PIRSR" id="PIRSR602401-1"/>
    </source>
</evidence>
<dbReference type="GO" id="GO:0004497">
    <property type="term" value="F:monooxygenase activity"/>
    <property type="evidence" value="ECO:0007669"/>
    <property type="project" value="UniProtKB-KW"/>
</dbReference>
<dbReference type="GO" id="GO:0020037">
    <property type="term" value="F:heme binding"/>
    <property type="evidence" value="ECO:0007669"/>
    <property type="project" value="InterPro"/>
</dbReference>
<keyword evidence="6 13" id="KW-0479">Metal-binding</keyword>
<keyword evidence="16" id="KW-1185">Reference proteome</keyword>
<evidence type="ECO:0000256" key="3">
    <source>
        <dbReference type="ARBA" id="ARBA00004406"/>
    </source>
</evidence>
<evidence type="ECO:0000313" key="15">
    <source>
        <dbReference type="EMBL" id="KAH8022404.1"/>
    </source>
</evidence>
<dbReference type="PANTHER" id="PTHR24292">
    <property type="entry name" value="CYTOCHROME P450"/>
    <property type="match status" value="1"/>
</dbReference>
<reference evidence="15" key="1">
    <citation type="journal article" date="2020" name="Cell">
        <title>Large-Scale Comparative Analyses of Tick Genomes Elucidate Their Genetic Diversity and Vector Capacities.</title>
        <authorList>
            <consortium name="Tick Genome and Microbiome Consortium (TIGMIC)"/>
            <person name="Jia N."/>
            <person name="Wang J."/>
            <person name="Shi W."/>
            <person name="Du L."/>
            <person name="Sun Y."/>
            <person name="Zhan W."/>
            <person name="Jiang J.F."/>
            <person name="Wang Q."/>
            <person name="Zhang B."/>
            <person name="Ji P."/>
            <person name="Bell-Sakyi L."/>
            <person name="Cui X.M."/>
            <person name="Yuan T.T."/>
            <person name="Jiang B.G."/>
            <person name="Yang W.F."/>
            <person name="Lam T.T."/>
            <person name="Chang Q.C."/>
            <person name="Ding S.J."/>
            <person name="Wang X.J."/>
            <person name="Zhu J.G."/>
            <person name="Ruan X.D."/>
            <person name="Zhao L."/>
            <person name="Wei J.T."/>
            <person name="Ye R.Z."/>
            <person name="Que T.C."/>
            <person name="Du C.H."/>
            <person name="Zhou Y.H."/>
            <person name="Cheng J.X."/>
            <person name="Dai P.F."/>
            <person name="Guo W.B."/>
            <person name="Han X.H."/>
            <person name="Huang E.J."/>
            <person name="Li L.F."/>
            <person name="Wei W."/>
            <person name="Gao Y.C."/>
            <person name="Liu J.Z."/>
            <person name="Shao H.Z."/>
            <person name="Wang X."/>
            <person name="Wang C.C."/>
            <person name="Yang T.C."/>
            <person name="Huo Q.B."/>
            <person name="Li W."/>
            <person name="Chen H.Y."/>
            <person name="Chen S.E."/>
            <person name="Zhou L.G."/>
            <person name="Ni X.B."/>
            <person name="Tian J.H."/>
            <person name="Sheng Y."/>
            <person name="Liu T."/>
            <person name="Pan Y.S."/>
            <person name="Xia L.Y."/>
            <person name="Li J."/>
            <person name="Zhao F."/>
            <person name="Cao W.C."/>
        </authorList>
    </citation>
    <scope>NUCLEOTIDE SEQUENCE</scope>
    <source>
        <strain evidence="15">Rmic-2018</strain>
    </source>
</reference>
<keyword evidence="5 13" id="KW-0349">Heme</keyword>
<dbReference type="Proteomes" id="UP000821866">
    <property type="component" value="Chromosome 7"/>
</dbReference>
<dbReference type="AlphaFoldDB" id="A0A9J6DJL7"/>
<protein>
    <recommendedName>
        <fullName evidence="17">Cytochrome</fullName>
    </recommendedName>
</protein>
<dbReference type="SUPFAM" id="SSF48264">
    <property type="entry name" value="Cytochrome P450"/>
    <property type="match status" value="1"/>
</dbReference>
<evidence type="ECO:0000256" key="9">
    <source>
        <dbReference type="ARBA" id="ARBA00023002"/>
    </source>
</evidence>